<dbReference type="AlphaFoldDB" id="A0A290Q7Z0"/>
<keyword evidence="3" id="KW-1185">Reference proteome</keyword>
<feature type="domain" description="Glycosyltransferase 2-like" evidence="1">
    <location>
        <begin position="4"/>
        <end position="163"/>
    </location>
</feature>
<dbReference type="Proteomes" id="UP000217265">
    <property type="component" value="Chromosome"/>
</dbReference>
<dbReference type="CDD" id="cd00761">
    <property type="entry name" value="Glyco_tranf_GTA_type"/>
    <property type="match status" value="1"/>
</dbReference>
<evidence type="ECO:0000313" key="3">
    <source>
        <dbReference type="Proteomes" id="UP000217265"/>
    </source>
</evidence>
<accession>A0A290Q7Z0</accession>
<protein>
    <recommendedName>
        <fullName evidence="1">Glycosyltransferase 2-like domain-containing protein</fullName>
    </recommendedName>
</protein>
<dbReference type="InterPro" id="IPR029044">
    <property type="entry name" value="Nucleotide-diphossugar_trans"/>
</dbReference>
<sequence length="287" mass="31969">MNLSILIAAYKADPFLPAAFASIAAQTHLDWELIVVEDGSRDTTEALVQQFAASHPGRRIVYDNLGVNRGVAAARNRLLALAQGDGVAFLDADDQWTPTHLADLSLALEAGAALAFSGIELWDGDRHQTMGTYLPPAPWLEEPRRWIFEHSFVQTSSCVALPKATISRIGLIDETLRIGEDRDYWFRALAGGGKIACTGKVTCRYTKHEGSSMTKTLRVASDTVAFYRKHHEDASLPLALRRRLLAHALWIQGRLLRASDRATARQNFREAIRLQPLALRYWPYCFA</sequence>
<dbReference type="EMBL" id="CP023344">
    <property type="protein sequence ID" value="ATC63290.1"/>
    <property type="molecule type" value="Genomic_DNA"/>
</dbReference>
<reference evidence="2 3" key="1">
    <citation type="submission" date="2017-09" db="EMBL/GenBank/DDBJ databases">
        <title>Complete genome sequence of Verrucomicrobial strain HZ-65, isolated from freshwater.</title>
        <authorList>
            <person name="Choi A."/>
        </authorList>
    </citation>
    <scope>NUCLEOTIDE SEQUENCE [LARGE SCALE GENOMIC DNA]</scope>
    <source>
        <strain evidence="2 3">HZ-65</strain>
    </source>
</reference>
<dbReference type="PANTHER" id="PTHR43685:SF2">
    <property type="entry name" value="GLYCOSYLTRANSFERASE 2-LIKE DOMAIN-CONTAINING PROTEIN"/>
    <property type="match status" value="1"/>
</dbReference>
<evidence type="ECO:0000313" key="2">
    <source>
        <dbReference type="EMBL" id="ATC63290.1"/>
    </source>
</evidence>
<dbReference type="Pfam" id="PF00535">
    <property type="entry name" value="Glycos_transf_2"/>
    <property type="match status" value="1"/>
</dbReference>
<dbReference type="Gene3D" id="3.90.550.10">
    <property type="entry name" value="Spore Coat Polysaccharide Biosynthesis Protein SpsA, Chain A"/>
    <property type="match status" value="1"/>
</dbReference>
<name>A0A290Q7Z0_9BACT</name>
<proteinExistence type="predicted"/>
<dbReference type="PANTHER" id="PTHR43685">
    <property type="entry name" value="GLYCOSYLTRANSFERASE"/>
    <property type="match status" value="1"/>
</dbReference>
<dbReference type="InterPro" id="IPR001173">
    <property type="entry name" value="Glyco_trans_2-like"/>
</dbReference>
<dbReference type="InterPro" id="IPR050834">
    <property type="entry name" value="Glycosyltransf_2"/>
</dbReference>
<evidence type="ECO:0000259" key="1">
    <source>
        <dbReference type="Pfam" id="PF00535"/>
    </source>
</evidence>
<gene>
    <name evidence="2" type="ORF">CMV30_04585</name>
</gene>
<organism evidence="2 3">
    <name type="scientific">Nibricoccus aquaticus</name>
    <dbReference type="NCBI Taxonomy" id="2576891"/>
    <lineage>
        <taxon>Bacteria</taxon>
        <taxon>Pseudomonadati</taxon>
        <taxon>Verrucomicrobiota</taxon>
        <taxon>Opitutia</taxon>
        <taxon>Opitutales</taxon>
        <taxon>Opitutaceae</taxon>
        <taxon>Nibricoccus</taxon>
    </lineage>
</organism>
<dbReference type="RefSeq" id="WP_096054922.1">
    <property type="nucleotide sequence ID" value="NZ_CP023344.1"/>
</dbReference>
<dbReference type="OrthoDB" id="198233at2"/>
<dbReference type="KEGG" id="vbh:CMV30_04585"/>
<dbReference type="SUPFAM" id="SSF53448">
    <property type="entry name" value="Nucleotide-diphospho-sugar transferases"/>
    <property type="match status" value="1"/>
</dbReference>